<evidence type="ECO:0000259" key="4">
    <source>
        <dbReference type="PROSITE" id="PS51166"/>
    </source>
</evidence>
<evidence type="ECO:0000256" key="1">
    <source>
        <dbReference type="ARBA" id="ARBA00000548"/>
    </source>
</evidence>
<dbReference type="EMBL" id="BOOC01000022">
    <property type="protein sequence ID" value="GIH41548.1"/>
    <property type="molecule type" value="Genomic_DNA"/>
</dbReference>
<dbReference type="Gene3D" id="2.60.40.10">
    <property type="entry name" value="Immunoglobulins"/>
    <property type="match status" value="1"/>
</dbReference>
<dbReference type="PANTHER" id="PTHR15048:SF0">
    <property type="entry name" value="STARCH-BINDING DOMAIN-CONTAINING PROTEIN 1"/>
    <property type="match status" value="1"/>
</dbReference>
<organism evidence="5 6">
    <name type="scientific">Microbispora corallina</name>
    <dbReference type="NCBI Taxonomy" id="83302"/>
    <lineage>
        <taxon>Bacteria</taxon>
        <taxon>Bacillati</taxon>
        <taxon>Actinomycetota</taxon>
        <taxon>Actinomycetes</taxon>
        <taxon>Streptosporangiales</taxon>
        <taxon>Streptosporangiaceae</taxon>
        <taxon>Microbispora</taxon>
    </lineage>
</organism>
<sequence>MAADGTAPVTVAAKSAVAVRVGAPASPPPTGGTVAATFTATATTVWGQNVYVVGNIPALGSWNTANAIPMSPASHPVWSATVTLPGSTGVEYTYIKKNPDGSVTWESGANRTFTTGFGGSVTRSDTWR</sequence>
<dbReference type="RefSeq" id="WP_204058859.1">
    <property type="nucleotide sequence ID" value="NZ_BAAAGP010000038.1"/>
</dbReference>
<comment type="catalytic activity">
    <reaction evidence="1">
        <text>Endohydrolysis of (1-&gt;4)-alpha-D-glucosidic linkages in polysaccharides containing three or more (1-&gt;4)-alpha-linked D-glucose units.</text>
        <dbReference type="EC" id="3.2.1.1"/>
    </reaction>
</comment>
<accession>A0ABQ4G3A1</accession>
<dbReference type="PROSITE" id="PS51166">
    <property type="entry name" value="CBM20"/>
    <property type="match status" value="1"/>
</dbReference>
<keyword evidence="6" id="KW-1185">Reference proteome</keyword>
<dbReference type="Pfam" id="PF00686">
    <property type="entry name" value="CBM_20"/>
    <property type="match status" value="1"/>
</dbReference>
<evidence type="ECO:0000256" key="3">
    <source>
        <dbReference type="ARBA" id="ARBA00030238"/>
    </source>
</evidence>
<proteinExistence type="predicted"/>
<name>A0ABQ4G3A1_9ACTN</name>
<dbReference type="InterPro" id="IPR013784">
    <property type="entry name" value="Carb-bd-like_fold"/>
</dbReference>
<dbReference type="Proteomes" id="UP000603904">
    <property type="component" value="Unassembled WGS sequence"/>
</dbReference>
<dbReference type="PANTHER" id="PTHR15048">
    <property type="entry name" value="STARCH-BINDING DOMAIN-CONTAINING PROTEIN 1"/>
    <property type="match status" value="1"/>
</dbReference>
<protein>
    <recommendedName>
        <fullName evidence="2">alpha-amylase</fullName>
        <ecNumber evidence="2">3.2.1.1</ecNumber>
    </recommendedName>
    <alternativeName>
        <fullName evidence="3">1,4-alpha-D-glucan glucanohydrolase</fullName>
    </alternativeName>
</protein>
<dbReference type="EC" id="3.2.1.1" evidence="2"/>
<evidence type="ECO:0000256" key="2">
    <source>
        <dbReference type="ARBA" id="ARBA00012595"/>
    </source>
</evidence>
<dbReference type="InterPro" id="IPR013783">
    <property type="entry name" value="Ig-like_fold"/>
</dbReference>
<dbReference type="SMART" id="SM01065">
    <property type="entry name" value="CBM_2"/>
    <property type="match status" value="1"/>
</dbReference>
<dbReference type="InterPro" id="IPR002044">
    <property type="entry name" value="CBM20"/>
</dbReference>
<reference evidence="5 6" key="1">
    <citation type="submission" date="2021-01" db="EMBL/GenBank/DDBJ databases">
        <title>Whole genome shotgun sequence of Microbispora corallina NBRC 16416.</title>
        <authorList>
            <person name="Komaki H."/>
            <person name="Tamura T."/>
        </authorList>
    </citation>
    <scope>NUCLEOTIDE SEQUENCE [LARGE SCALE GENOMIC DNA]</scope>
    <source>
        <strain evidence="5 6">NBRC 16416</strain>
    </source>
</reference>
<feature type="domain" description="CBM20" evidence="4">
    <location>
        <begin position="28"/>
        <end position="128"/>
    </location>
</feature>
<gene>
    <name evidence="5" type="ORF">Mco01_45480</name>
</gene>
<evidence type="ECO:0000313" key="5">
    <source>
        <dbReference type="EMBL" id="GIH41548.1"/>
    </source>
</evidence>
<dbReference type="SUPFAM" id="SSF49452">
    <property type="entry name" value="Starch-binding domain-like"/>
    <property type="match status" value="1"/>
</dbReference>
<evidence type="ECO:0000313" key="6">
    <source>
        <dbReference type="Proteomes" id="UP000603904"/>
    </source>
</evidence>
<comment type="caution">
    <text evidence="5">The sequence shown here is derived from an EMBL/GenBank/DDBJ whole genome shotgun (WGS) entry which is preliminary data.</text>
</comment>